<sequence>MDPAAPVEQRLVARQGDGLGRAADLVVVVEVQLDCQEFLAGRAQGVGDDVVDPLEAGEDVDGWRARCRGRRFHAQERLEQCGQALFAVPLVGNAVGRAA</sequence>
<dbReference type="Proteomes" id="UP001223072">
    <property type="component" value="Unassembled WGS sequence"/>
</dbReference>
<evidence type="ECO:0000313" key="2">
    <source>
        <dbReference type="Proteomes" id="UP001223072"/>
    </source>
</evidence>
<accession>A0ABU0RNK8</accession>
<comment type="caution">
    <text evidence="1">The sequence shown here is derived from an EMBL/GenBank/DDBJ whole genome shotgun (WGS) entry which is preliminary data.</text>
</comment>
<name>A0ABU0RNK8_9ACTN</name>
<reference evidence="1 2" key="1">
    <citation type="submission" date="2023-07" db="EMBL/GenBank/DDBJ databases">
        <title>Comparative genomics of wheat-associated soil bacteria to identify genetic determinants of phenazine resistance.</title>
        <authorList>
            <person name="Mouncey N."/>
        </authorList>
    </citation>
    <scope>NUCLEOTIDE SEQUENCE [LARGE SCALE GENOMIC DNA]</scope>
    <source>
        <strain evidence="1 2">W2I16</strain>
    </source>
</reference>
<proteinExistence type="predicted"/>
<dbReference type="EMBL" id="JAUSZS010000004">
    <property type="protein sequence ID" value="MDQ0933581.1"/>
    <property type="molecule type" value="Genomic_DNA"/>
</dbReference>
<protein>
    <submittedName>
        <fullName evidence="1">Uncharacterized protein</fullName>
    </submittedName>
</protein>
<organism evidence="1 2">
    <name type="scientific">Streptomyces turgidiscabies</name>
    <dbReference type="NCBI Taxonomy" id="85558"/>
    <lineage>
        <taxon>Bacteria</taxon>
        <taxon>Bacillati</taxon>
        <taxon>Actinomycetota</taxon>
        <taxon>Actinomycetes</taxon>
        <taxon>Kitasatosporales</taxon>
        <taxon>Streptomycetaceae</taxon>
        <taxon>Streptomyces</taxon>
    </lineage>
</organism>
<evidence type="ECO:0000313" key="1">
    <source>
        <dbReference type="EMBL" id="MDQ0933581.1"/>
    </source>
</evidence>
<keyword evidence="2" id="KW-1185">Reference proteome</keyword>
<gene>
    <name evidence="1" type="ORF">QFZ49_003521</name>
</gene>